<evidence type="ECO:0000313" key="1">
    <source>
        <dbReference type="EMBL" id="MDM1552844.1"/>
    </source>
</evidence>
<dbReference type="RefSeq" id="WP_286487215.1">
    <property type="nucleotide sequence ID" value="NZ_JACALR010000010.1"/>
</dbReference>
<dbReference type="Proteomes" id="UP001173578">
    <property type="component" value="Unassembled WGS sequence"/>
</dbReference>
<sequence length="84" mass="9982">MNEEQEFIVKIIPKTTVSTKTIKTNRLNRNPKTKFKNKSITWGDHSNELCIKIFEHILKTKDKRLNDTQIITLALEEYCKNYKL</sequence>
<proteinExistence type="predicted"/>
<dbReference type="EMBL" id="JACALR010000010">
    <property type="protein sequence ID" value="MDM1552844.1"/>
    <property type="molecule type" value="Genomic_DNA"/>
</dbReference>
<dbReference type="AlphaFoldDB" id="A0AAW7DLI0"/>
<organism evidence="1 2">
    <name type="scientific">Empedobacter falsenii</name>
    <dbReference type="NCBI Taxonomy" id="343874"/>
    <lineage>
        <taxon>Bacteria</taxon>
        <taxon>Pseudomonadati</taxon>
        <taxon>Bacteroidota</taxon>
        <taxon>Flavobacteriia</taxon>
        <taxon>Flavobacteriales</taxon>
        <taxon>Weeksellaceae</taxon>
        <taxon>Empedobacter</taxon>
    </lineage>
</organism>
<evidence type="ECO:0000313" key="2">
    <source>
        <dbReference type="Proteomes" id="UP001173578"/>
    </source>
</evidence>
<name>A0AAW7DLI0_9FLAO</name>
<gene>
    <name evidence="1" type="ORF">HX095_16710</name>
</gene>
<comment type="caution">
    <text evidence="1">The sequence shown here is derived from an EMBL/GenBank/DDBJ whole genome shotgun (WGS) entry which is preliminary data.</text>
</comment>
<reference evidence="1" key="1">
    <citation type="submission" date="2020-06" db="EMBL/GenBank/DDBJ databases">
        <authorList>
            <person name="Dong N."/>
        </authorList>
    </citation>
    <scope>NUCLEOTIDE SEQUENCE</scope>
    <source>
        <strain evidence="1">210</strain>
    </source>
</reference>
<accession>A0AAW7DLI0</accession>
<reference evidence="1" key="2">
    <citation type="journal article" date="2022" name="Sci. Total Environ.">
        <title>Prevalence, transmission, and molecular epidemiology of tet(X)-positive bacteria among humans, animals, and environmental niches in China: An epidemiological, and genomic-based study.</title>
        <authorList>
            <person name="Dong N."/>
            <person name="Zeng Y."/>
            <person name="Cai C."/>
            <person name="Sun C."/>
            <person name="Lu J."/>
            <person name="Liu C."/>
            <person name="Zhou H."/>
            <person name="Sun Q."/>
            <person name="Shu L."/>
            <person name="Wang H."/>
            <person name="Wang Y."/>
            <person name="Wang S."/>
            <person name="Wu C."/>
            <person name="Chan E.W."/>
            <person name="Chen G."/>
            <person name="Shen Z."/>
            <person name="Chen S."/>
            <person name="Zhang R."/>
        </authorList>
    </citation>
    <scope>NUCLEOTIDE SEQUENCE</scope>
    <source>
        <strain evidence="1">210</strain>
    </source>
</reference>
<protein>
    <submittedName>
        <fullName evidence="1">Uncharacterized protein</fullName>
    </submittedName>
</protein>